<reference evidence="2 3" key="1">
    <citation type="submission" date="2022-03" db="EMBL/GenBank/DDBJ databases">
        <title>Chryseobacterium sp. isolated from particulate matters in swine house.</title>
        <authorList>
            <person name="Won M."/>
            <person name="Kim S.-J."/>
            <person name="Kwon S.-W."/>
        </authorList>
    </citation>
    <scope>NUCLEOTIDE SEQUENCE [LARGE SCALE GENOMIC DNA]</scope>
    <source>
        <strain evidence="2 3">SC2-2</strain>
    </source>
</reference>
<evidence type="ECO:0000313" key="3">
    <source>
        <dbReference type="Proteomes" id="UP000831460"/>
    </source>
</evidence>
<dbReference type="RefSeq" id="WP_243549348.1">
    <property type="nucleotide sequence ID" value="NZ_CP094532.1"/>
</dbReference>
<name>A0ABY4BPL1_9FLAO</name>
<feature type="transmembrane region" description="Helical" evidence="1">
    <location>
        <begin position="7"/>
        <end position="26"/>
    </location>
</feature>
<evidence type="ECO:0000256" key="1">
    <source>
        <dbReference type="SAM" id="Phobius"/>
    </source>
</evidence>
<evidence type="ECO:0000313" key="2">
    <source>
        <dbReference type="EMBL" id="UOE41040.1"/>
    </source>
</evidence>
<keyword evidence="1" id="KW-1133">Transmembrane helix</keyword>
<proteinExistence type="predicted"/>
<feature type="transmembrane region" description="Helical" evidence="1">
    <location>
        <begin position="77"/>
        <end position="100"/>
    </location>
</feature>
<accession>A0ABY4BPL1</accession>
<protein>
    <recommendedName>
        <fullName evidence="4">DUF4293 family protein</fullName>
    </recommendedName>
</protein>
<evidence type="ECO:0008006" key="4">
    <source>
        <dbReference type="Google" id="ProtNLM"/>
    </source>
</evidence>
<gene>
    <name evidence="2" type="ORF">MTP09_14240</name>
</gene>
<keyword evidence="3" id="KW-1185">Reference proteome</keyword>
<sequence>MKKNSAILILLILLALVLVFHFGILLKMIPYEITWGGRIENDTQMYVFEAISIFINLLLIFLLLMKGKGIRPYFSDRIVDGFLWAYLILFLMNTVGNIFAKTAFEKGFSVVTLIFSILIWMILRKEKPKKFSSLQGRAKENFGTELQIGLI</sequence>
<feature type="transmembrane region" description="Helical" evidence="1">
    <location>
        <begin position="106"/>
        <end position="123"/>
    </location>
</feature>
<organism evidence="2 3">
    <name type="scientific">Chryseobacterium suipulveris</name>
    <dbReference type="NCBI Taxonomy" id="2929800"/>
    <lineage>
        <taxon>Bacteria</taxon>
        <taxon>Pseudomonadati</taxon>
        <taxon>Bacteroidota</taxon>
        <taxon>Flavobacteriia</taxon>
        <taxon>Flavobacteriales</taxon>
        <taxon>Weeksellaceae</taxon>
        <taxon>Chryseobacterium group</taxon>
        <taxon>Chryseobacterium</taxon>
    </lineage>
</organism>
<keyword evidence="1" id="KW-0472">Membrane</keyword>
<feature type="transmembrane region" description="Helical" evidence="1">
    <location>
        <begin position="46"/>
        <end position="65"/>
    </location>
</feature>
<dbReference type="EMBL" id="CP094532">
    <property type="protein sequence ID" value="UOE41040.1"/>
    <property type="molecule type" value="Genomic_DNA"/>
</dbReference>
<keyword evidence="1" id="KW-0812">Transmembrane</keyword>
<dbReference type="Proteomes" id="UP000831460">
    <property type="component" value="Chromosome"/>
</dbReference>